<dbReference type="NCBIfam" id="TIGR01498">
    <property type="entry name" value="folK"/>
    <property type="match status" value="1"/>
</dbReference>
<dbReference type="GO" id="GO:0046656">
    <property type="term" value="P:folic acid biosynthetic process"/>
    <property type="evidence" value="ECO:0007669"/>
    <property type="project" value="UniProtKB-KW"/>
</dbReference>
<dbReference type="UniPathway" id="UPA00077">
    <property type="reaction ID" value="UER00155"/>
</dbReference>
<proteinExistence type="inferred from homology"/>
<keyword evidence="9" id="KW-0289">Folate biosynthesis</keyword>
<name>A0A2P1P792_9RICK</name>
<dbReference type="CDD" id="cd00483">
    <property type="entry name" value="HPPK"/>
    <property type="match status" value="1"/>
</dbReference>
<dbReference type="SUPFAM" id="SSF55083">
    <property type="entry name" value="6-hydroxymethyl-7,8-dihydropterin pyrophosphokinase, HPPK"/>
    <property type="match status" value="1"/>
</dbReference>
<evidence type="ECO:0000313" key="14">
    <source>
        <dbReference type="EMBL" id="AVP87133.1"/>
    </source>
</evidence>
<evidence type="ECO:0000256" key="8">
    <source>
        <dbReference type="ARBA" id="ARBA00022840"/>
    </source>
</evidence>
<evidence type="ECO:0000256" key="4">
    <source>
        <dbReference type="ARBA" id="ARBA00016218"/>
    </source>
</evidence>
<evidence type="ECO:0000256" key="10">
    <source>
        <dbReference type="ARBA" id="ARBA00029409"/>
    </source>
</evidence>
<dbReference type="EMBL" id="CP027845">
    <property type="protein sequence ID" value="AVP87133.1"/>
    <property type="molecule type" value="Genomic_DNA"/>
</dbReference>
<dbReference type="AlphaFoldDB" id="A0A2P1P792"/>
<dbReference type="PANTHER" id="PTHR43071:SF1">
    <property type="entry name" value="2-AMINO-4-HYDROXY-6-HYDROXYMETHYLDIHYDROPTERIDINE PYROPHOSPHOKINASE"/>
    <property type="match status" value="1"/>
</dbReference>
<evidence type="ECO:0000313" key="15">
    <source>
        <dbReference type="Proteomes" id="UP000241762"/>
    </source>
</evidence>
<comment type="similarity">
    <text evidence="2">Belongs to the HPPK family.</text>
</comment>
<dbReference type="GO" id="GO:0005524">
    <property type="term" value="F:ATP binding"/>
    <property type="evidence" value="ECO:0007669"/>
    <property type="project" value="UniProtKB-KW"/>
</dbReference>
<dbReference type="InterPro" id="IPR035907">
    <property type="entry name" value="Hppk_sf"/>
</dbReference>
<sequence>MKVFIGLGSNLGNKRQNCLNAINLLSSVLSIKQIKCSRFYSSKALTENKDGGPDFINAVISCDAYQGPYELLWGLKFIETQIGRANSGQRWSPRIIDLDILFMDDLILESDRLTIPHNQMHLRDFVLRPLCDLAPSKKHPILGLSCFDLNRVLQISYVTNTMQAE</sequence>
<keyword evidence="7" id="KW-0418">Kinase</keyword>
<dbReference type="PANTHER" id="PTHR43071">
    <property type="entry name" value="2-AMINO-4-HYDROXY-6-HYDROXYMETHYLDIHYDROPTERIDINE PYROPHOSPHOKINASE"/>
    <property type="match status" value="1"/>
</dbReference>
<dbReference type="Pfam" id="PF01288">
    <property type="entry name" value="HPPK"/>
    <property type="match status" value="1"/>
</dbReference>
<dbReference type="EC" id="2.7.6.3" evidence="3"/>
<evidence type="ECO:0000259" key="13">
    <source>
        <dbReference type="Pfam" id="PF01288"/>
    </source>
</evidence>
<keyword evidence="15" id="KW-1185">Reference proteome</keyword>
<evidence type="ECO:0000256" key="9">
    <source>
        <dbReference type="ARBA" id="ARBA00022909"/>
    </source>
</evidence>
<evidence type="ECO:0000256" key="2">
    <source>
        <dbReference type="ARBA" id="ARBA00005810"/>
    </source>
</evidence>
<dbReference type="GO" id="GO:0016301">
    <property type="term" value="F:kinase activity"/>
    <property type="evidence" value="ECO:0007669"/>
    <property type="project" value="UniProtKB-KW"/>
</dbReference>
<gene>
    <name evidence="14" type="ORF">phytr_1750</name>
</gene>
<dbReference type="Proteomes" id="UP000241762">
    <property type="component" value="Chromosome"/>
</dbReference>
<organism evidence="14 15">
    <name type="scientific">Candidatus Phycorickettsia trachydisci</name>
    <dbReference type="NCBI Taxonomy" id="2115978"/>
    <lineage>
        <taxon>Bacteria</taxon>
        <taxon>Pseudomonadati</taxon>
        <taxon>Pseudomonadota</taxon>
        <taxon>Alphaproteobacteria</taxon>
        <taxon>Rickettsiales</taxon>
        <taxon>Rickettsiaceae</taxon>
        <taxon>Candidatus Phycorickettsia</taxon>
    </lineage>
</organism>
<evidence type="ECO:0000256" key="1">
    <source>
        <dbReference type="ARBA" id="ARBA00005051"/>
    </source>
</evidence>
<dbReference type="KEGG" id="ptc:phytr_1750"/>
<keyword evidence="8" id="KW-0067">ATP-binding</keyword>
<evidence type="ECO:0000256" key="7">
    <source>
        <dbReference type="ARBA" id="ARBA00022777"/>
    </source>
</evidence>
<dbReference type="Gene3D" id="3.30.70.560">
    <property type="entry name" value="7,8-Dihydro-6-hydroxymethylpterin-pyrophosphokinase HPPK"/>
    <property type="match status" value="1"/>
</dbReference>
<evidence type="ECO:0000256" key="6">
    <source>
        <dbReference type="ARBA" id="ARBA00022741"/>
    </source>
</evidence>
<keyword evidence="5" id="KW-0808">Transferase</keyword>
<evidence type="ECO:0000256" key="5">
    <source>
        <dbReference type="ARBA" id="ARBA00022679"/>
    </source>
</evidence>
<dbReference type="OrthoDB" id="9808041at2"/>
<evidence type="ECO:0000256" key="12">
    <source>
        <dbReference type="ARBA" id="ARBA00033413"/>
    </source>
</evidence>
<feature type="domain" description="7,8-dihydro-6-hydroxymethylpterin-pyrophosphokinase" evidence="13">
    <location>
        <begin position="4"/>
        <end position="135"/>
    </location>
</feature>
<evidence type="ECO:0000256" key="11">
    <source>
        <dbReference type="ARBA" id="ARBA00029766"/>
    </source>
</evidence>
<dbReference type="GO" id="GO:0003848">
    <property type="term" value="F:2-amino-4-hydroxy-6-hydroxymethyldihydropteridine diphosphokinase activity"/>
    <property type="evidence" value="ECO:0007669"/>
    <property type="project" value="UniProtKB-EC"/>
</dbReference>
<accession>A0A2P1P792</accession>
<protein>
    <recommendedName>
        <fullName evidence="4">2-amino-4-hydroxy-6-hydroxymethyldihydropteridine pyrophosphokinase</fullName>
        <ecNumber evidence="3">2.7.6.3</ecNumber>
    </recommendedName>
    <alternativeName>
        <fullName evidence="11">6-hydroxymethyl-7,8-dihydropterin pyrophosphokinase</fullName>
    </alternativeName>
    <alternativeName>
        <fullName evidence="12">7,8-dihydro-6-hydroxymethylpterin-pyrophosphokinase</fullName>
    </alternativeName>
</protein>
<dbReference type="RefSeq" id="WP_106874006.1">
    <property type="nucleotide sequence ID" value="NZ_CP027845.1"/>
</dbReference>
<comment type="function">
    <text evidence="10">Catalyzes the transfer of pyrophosphate from adenosine triphosphate (ATP) to 6-hydroxymethyl-7,8-dihydropterin, an enzymatic step in folate biosynthesis pathway.</text>
</comment>
<dbReference type="GO" id="GO:0046654">
    <property type="term" value="P:tetrahydrofolate biosynthetic process"/>
    <property type="evidence" value="ECO:0007669"/>
    <property type="project" value="UniProtKB-UniPathway"/>
</dbReference>
<reference evidence="14 15" key="1">
    <citation type="submission" date="2018-03" db="EMBL/GenBank/DDBJ databases">
        <title>A gene transfer event suggests a long-term partnership between eustigmatophyte algae and a novel lineage of endosymbiotic bacteria.</title>
        <authorList>
            <person name="Yurchenko T."/>
            <person name="Sevcikova T."/>
            <person name="Pribyl P."/>
            <person name="El Karkouri K."/>
            <person name="Klimes V."/>
            <person name="Amaral R."/>
            <person name="Zbrankova V."/>
            <person name="Kim E."/>
            <person name="Raoult D."/>
            <person name="Santos L.M.A."/>
            <person name="Elias M."/>
        </authorList>
    </citation>
    <scope>NUCLEOTIDE SEQUENCE [LARGE SCALE GENOMIC DNA]</scope>
    <source>
        <strain evidence="14">CCALA 838</strain>
    </source>
</reference>
<comment type="pathway">
    <text evidence="1">Cofactor biosynthesis; tetrahydrofolate biosynthesis; 2-amino-4-hydroxy-6-hydroxymethyl-7,8-dihydropteridine diphosphate from 7,8-dihydroneopterin triphosphate: step 4/4.</text>
</comment>
<dbReference type="InterPro" id="IPR000550">
    <property type="entry name" value="Hppk"/>
</dbReference>
<evidence type="ECO:0000256" key="3">
    <source>
        <dbReference type="ARBA" id="ARBA00013253"/>
    </source>
</evidence>
<keyword evidence="6" id="KW-0547">Nucleotide-binding</keyword>